<dbReference type="Proteomes" id="UP000273786">
    <property type="component" value="Unassembled WGS sequence"/>
</dbReference>
<name>A0A3P3F3N2_9HYPH</name>
<dbReference type="PANTHER" id="PTHR22916:SF3">
    <property type="entry name" value="UDP-GLCNAC:BETAGAL BETA-1,3-N-ACETYLGLUCOSAMINYLTRANSFERASE-LIKE PROTEIN 1"/>
    <property type="match status" value="1"/>
</dbReference>
<reference evidence="2 3" key="1">
    <citation type="submission" date="2018-11" db="EMBL/GenBank/DDBJ databases">
        <title>the genome of Mesorhizobium tamadayense DSM 28320.</title>
        <authorList>
            <person name="Gao J."/>
        </authorList>
    </citation>
    <scope>NUCLEOTIDE SEQUENCE [LARGE SCALE GENOMIC DNA]</scope>
    <source>
        <strain evidence="2 3">DSM 28320</strain>
    </source>
</reference>
<dbReference type="Gene3D" id="3.90.550.10">
    <property type="entry name" value="Spore Coat Polysaccharide Biosynthesis Protein SpsA, Chain A"/>
    <property type="match status" value="1"/>
</dbReference>
<keyword evidence="3" id="KW-1185">Reference proteome</keyword>
<accession>A0A3P3F3N2</accession>
<evidence type="ECO:0000313" key="3">
    <source>
        <dbReference type="Proteomes" id="UP000273786"/>
    </source>
</evidence>
<gene>
    <name evidence="2" type="ORF">EH240_30920</name>
</gene>
<dbReference type="InterPro" id="IPR001173">
    <property type="entry name" value="Glyco_trans_2-like"/>
</dbReference>
<dbReference type="PANTHER" id="PTHR22916">
    <property type="entry name" value="GLYCOSYLTRANSFERASE"/>
    <property type="match status" value="1"/>
</dbReference>
<dbReference type="OrthoDB" id="9794124at2"/>
<protein>
    <submittedName>
        <fullName evidence="2">Glycosyltransferase</fullName>
    </submittedName>
</protein>
<keyword evidence="2" id="KW-0808">Transferase</keyword>
<dbReference type="InterPro" id="IPR029044">
    <property type="entry name" value="Nucleotide-diphossugar_trans"/>
</dbReference>
<dbReference type="AlphaFoldDB" id="A0A3P3F3N2"/>
<evidence type="ECO:0000313" key="2">
    <source>
        <dbReference type="EMBL" id="RRH92822.1"/>
    </source>
</evidence>
<dbReference type="GO" id="GO:0016758">
    <property type="term" value="F:hexosyltransferase activity"/>
    <property type="evidence" value="ECO:0007669"/>
    <property type="project" value="UniProtKB-ARBA"/>
</dbReference>
<sequence>MTSTAERKVNESTVRVTVLIVTYNHARYVAAAIDSALMQEADFGVEILISEDFSTDGTREIVERYVSKNPERLSAIYSDSNVRSNEVVARGLRVARGRYVSILDGDDLWTSRTKVKDQAAHLDAHPELSAIFYNAVVADGDEITSKRWTRADQNPIVTQRDIWEGNPFATCAGMMRTACVRDVPSWYADFFPITDWPLYVLCAKVADLAFVDEVAGVYRLHPGGLVSALPNRPKLDAIEAFYRRMAQVMDTQGASSARGGCSRYFYEWSMRYLAEGDFPSARSCFLRSLRGGGIGRDVPKRDIARLGLHLLKSSVLQR</sequence>
<dbReference type="EMBL" id="RQXT01000057">
    <property type="protein sequence ID" value="RRH92822.1"/>
    <property type="molecule type" value="Genomic_DNA"/>
</dbReference>
<feature type="domain" description="Glycosyltransferase 2-like" evidence="1">
    <location>
        <begin position="17"/>
        <end position="176"/>
    </location>
</feature>
<comment type="caution">
    <text evidence="2">The sequence shown here is derived from an EMBL/GenBank/DDBJ whole genome shotgun (WGS) entry which is preliminary data.</text>
</comment>
<proteinExistence type="predicted"/>
<dbReference type="SUPFAM" id="SSF53448">
    <property type="entry name" value="Nucleotide-diphospho-sugar transferases"/>
    <property type="match status" value="1"/>
</dbReference>
<evidence type="ECO:0000259" key="1">
    <source>
        <dbReference type="Pfam" id="PF00535"/>
    </source>
</evidence>
<dbReference type="Pfam" id="PF00535">
    <property type="entry name" value="Glycos_transf_2"/>
    <property type="match status" value="1"/>
</dbReference>
<organism evidence="2 3">
    <name type="scientific">Mesorhizobium tamadayense</name>
    <dbReference type="NCBI Taxonomy" id="425306"/>
    <lineage>
        <taxon>Bacteria</taxon>
        <taxon>Pseudomonadati</taxon>
        <taxon>Pseudomonadota</taxon>
        <taxon>Alphaproteobacteria</taxon>
        <taxon>Hyphomicrobiales</taxon>
        <taxon>Phyllobacteriaceae</taxon>
        <taxon>Mesorhizobium</taxon>
    </lineage>
</organism>